<gene>
    <name evidence="16" type="primary">Plppr3</name>
</gene>
<comment type="similarity">
    <text evidence="2">Belongs to the PA-phosphatase related phosphoesterase family.</text>
</comment>
<keyword evidence="6 13" id="KW-0472">Membrane</keyword>
<evidence type="ECO:0000256" key="3">
    <source>
        <dbReference type="ARBA" id="ARBA00022553"/>
    </source>
</evidence>
<protein>
    <recommendedName>
        <fullName evidence="8">Phospholipid phosphatase-related protein type 3</fullName>
    </recommendedName>
    <alternativeName>
        <fullName evidence="9">Inactive phospholipid phosphatase PLPPR3</fullName>
    </alternativeName>
    <alternativeName>
        <fullName evidence="10">Lipid phosphate phosphatase-related protein type 3</fullName>
    </alternativeName>
    <alternativeName>
        <fullName evidence="11">Plasticity-related gene 2 protein</fullName>
    </alternativeName>
</protein>
<evidence type="ECO:0000256" key="5">
    <source>
        <dbReference type="ARBA" id="ARBA00022989"/>
    </source>
</evidence>
<feature type="region of interest" description="Disordered" evidence="12">
    <location>
        <begin position="410"/>
        <end position="520"/>
    </location>
</feature>
<evidence type="ECO:0000256" key="10">
    <source>
        <dbReference type="ARBA" id="ARBA00081263"/>
    </source>
</evidence>
<evidence type="ECO:0000256" key="11">
    <source>
        <dbReference type="ARBA" id="ARBA00081887"/>
    </source>
</evidence>
<feature type="region of interest" description="Disordered" evidence="12">
    <location>
        <begin position="561"/>
        <end position="601"/>
    </location>
</feature>
<sequence>MISAKEKNKSPKDSMTLLPCFYFVELPIVASSIVSLYFLELTDLFKPAKVGFQCYDRTLSMPYVETSEELIPLLMLLSLAFAAPAASIMVGEGLLYCLQSRLWGRGGGPGGAEGSINAGGCNFNSFLRRTVRFVGVHVFGLCATALVTDVIQLATGYHAPFFLTVCKPNYTLLGTSCEANPYITQDICSGHDTHAILSARKTFPSQHATLSAFAAVYVSMYFNSVISDTTKLLKPILVFAFAIAAGVCGLTQITQYRSHPVDVYAGFLIGAGIAAYLACHAVGKFQALPTEKPTAPAPAKDPLRALTQRGHDSVYQQNKSVSTDELGPPGRLEGAPRPVAREKTSLGSLKRASVDVDLLAPRSPMGKENMVTFSNTLPRVSTPSLDDPARRHMTIHVPLDASRSKQLISQWKQKAQEGRALGLPDEASPAHLRTPAEPMAEEEEEEEDEDEEDEDEEEEDEEEEEEEDGAPAPPSLYPTVQARPGLGPRVLLPPRPGPQPLVHIPEEGAPAAGAGLSPKSGAAVRAKWLVMAERGAAPVPAAAAPPRAPNPPRLLQVIAMSKAPGAKAAAETTSSSSASSDSSQYRSPSDRDSASVVTVDAHAPHHPVVHLSAAGAPWEWRAAGGAARVPEGDSGYELGDLARAFRPGPRAPGTSPGSSVSDAEQEEPRFAAVATVNLATGEGLPPPGAADGVLGPGSREATLRRPGPGEREAGEAEAESYYRRMQARRFPD</sequence>
<feature type="compositionally biased region" description="Basic and acidic residues" evidence="12">
    <location>
        <begin position="701"/>
        <end position="714"/>
    </location>
</feature>
<proteinExistence type="inferred from homology"/>
<feature type="transmembrane region" description="Helical" evidence="13">
    <location>
        <begin position="232"/>
        <end position="251"/>
    </location>
</feature>
<dbReference type="InterPro" id="IPR000326">
    <property type="entry name" value="PAP2/HPO"/>
</dbReference>
<feature type="domain" description="Phosphatidic acid phosphatase type 2/haloperoxidase" evidence="14">
    <location>
        <begin position="134"/>
        <end position="278"/>
    </location>
</feature>
<keyword evidence="15" id="KW-1185">Reference proteome</keyword>
<feature type="transmembrane region" description="Helical" evidence="13">
    <location>
        <begin position="20"/>
        <end position="39"/>
    </location>
</feature>
<evidence type="ECO:0000256" key="6">
    <source>
        <dbReference type="ARBA" id="ARBA00023136"/>
    </source>
</evidence>
<feature type="region of interest" description="Disordered" evidence="12">
    <location>
        <begin position="625"/>
        <end position="732"/>
    </location>
</feature>
<evidence type="ECO:0000313" key="15">
    <source>
        <dbReference type="Proteomes" id="UP000694906"/>
    </source>
</evidence>
<feature type="compositionally biased region" description="Low complexity" evidence="12">
    <location>
        <begin position="508"/>
        <end position="520"/>
    </location>
</feature>
<dbReference type="SUPFAM" id="SSF48317">
    <property type="entry name" value="Acid phosphatase/Vanadium-dependent haloperoxidase"/>
    <property type="match status" value="1"/>
</dbReference>
<reference evidence="16" key="1">
    <citation type="submission" date="2025-08" db="UniProtKB">
        <authorList>
            <consortium name="RefSeq"/>
        </authorList>
    </citation>
    <scope>IDENTIFICATION</scope>
</reference>
<keyword evidence="3" id="KW-0597">Phosphoprotein</keyword>
<organism evidence="15 16">
    <name type="scientific">Heterocephalus glaber</name>
    <name type="common">Naked mole rat</name>
    <dbReference type="NCBI Taxonomy" id="10181"/>
    <lineage>
        <taxon>Eukaryota</taxon>
        <taxon>Metazoa</taxon>
        <taxon>Chordata</taxon>
        <taxon>Craniata</taxon>
        <taxon>Vertebrata</taxon>
        <taxon>Euteleostomi</taxon>
        <taxon>Mammalia</taxon>
        <taxon>Eutheria</taxon>
        <taxon>Euarchontoglires</taxon>
        <taxon>Glires</taxon>
        <taxon>Rodentia</taxon>
        <taxon>Hystricomorpha</taxon>
        <taxon>Bathyergidae</taxon>
        <taxon>Heterocephalus</taxon>
    </lineage>
</organism>
<dbReference type="SMART" id="SM00014">
    <property type="entry name" value="acidPPc"/>
    <property type="match status" value="1"/>
</dbReference>
<evidence type="ECO:0000256" key="1">
    <source>
        <dbReference type="ARBA" id="ARBA00004141"/>
    </source>
</evidence>
<keyword evidence="4 13" id="KW-0812">Transmembrane</keyword>
<dbReference type="GO" id="GO:0008195">
    <property type="term" value="F:phosphatidate phosphatase activity"/>
    <property type="evidence" value="ECO:0007669"/>
    <property type="project" value="TreeGrafter"/>
</dbReference>
<dbReference type="RefSeq" id="XP_004866065.1">
    <property type="nucleotide sequence ID" value="XM_004866008.3"/>
</dbReference>
<dbReference type="KEGG" id="hgl:101717632"/>
<evidence type="ECO:0000256" key="7">
    <source>
        <dbReference type="ARBA" id="ARBA00023180"/>
    </source>
</evidence>
<dbReference type="GO" id="GO:0046839">
    <property type="term" value="P:phospholipid dephosphorylation"/>
    <property type="evidence" value="ECO:0007669"/>
    <property type="project" value="TreeGrafter"/>
</dbReference>
<dbReference type="CDD" id="cd03384">
    <property type="entry name" value="PAP2_wunen"/>
    <property type="match status" value="1"/>
</dbReference>
<dbReference type="PANTHER" id="PTHR10165">
    <property type="entry name" value="LIPID PHOSPHATE PHOSPHATASE"/>
    <property type="match status" value="1"/>
</dbReference>
<feature type="transmembrane region" description="Helical" evidence="13">
    <location>
        <begin position="263"/>
        <end position="283"/>
    </location>
</feature>
<dbReference type="InterPro" id="IPR036938">
    <property type="entry name" value="PAP2/HPO_sf"/>
</dbReference>
<keyword evidence="5 13" id="KW-1133">Transmembrane helix</keyword>
<dbReference type="GO" id="GO:0006644">
    <property type="term" value="P:phospholipid metabolic process"/>
    <property type="evidence" value="ECO:0007669"/>
    <property type="project" value="InterPro"/>
</dbReference>
<name>A0AAX6Q3C0_HETGA</name>
<dbReference type="CTD" id="79948"/>
<evidence type="ECO:0000313" key="16">
    <source>
        <dbReference type="RefSeq" id="XP_004866065.1"/>
    </source>
</evidence>
<feature type="region of interest" description="Disordered" evidence="12">
    <location>
        <begin position="312"/>
        <end position="347"/>
    </location>
</feature>
<dbReference type="Pfam" id="PF01569">
    <property type="entry name" value="PAP2"/>
    <property type="match status" value="1"/>
</dbReference>
<evidence type="ECO:0000256" key="9">
    <source>
        <dbReference type="ARBA" id="ARBA00079138"/>
    </source>
</evidence>
<evidence type="ECO:0000256" key="8">
    <source>
        <dbReference type="ARBA" id="ARBA00069374"/>
    </source>
</evidence>
<dbReference type="GeneID" id="101717632"/>
<dbReference type="GO" id="GO:0005886">
    <property type="term" value="C:plasma membrane"/>
    <property type="evidence" value="ECO:0007669"/>
    <property type="project" value="TreeGrafter"/>
</dbReference>
<dbReference type="PANTHER" id="PTHR10165:SF14">
    <property type="entry name" value="PHOSPHOLIPID PHOSPHATASE-RELATED PROTEIN TYPE 3"/>
    <property type="match status" value="1"/>
</dbReference>
<comment type="subcellular location">
    <subcellularLocation>
        <location evidence="1">Membrane</location>
        <topology evidence="1">Multi-pass membrane protein</topology>
    </subcellularLocation>
</comment>
<accession>A0AAX6Q3C0</accession>
<feature type="transmembrane region" description="Helical" evidence="13">
    <location>
        <begin position="70"/>
        <end position="95"/>
    </location>
</feature>
<feature type="compositionally biased region" description="Low complexity" evidence="12">
    <location>
        <begin position="561"/>
        <end position="587"/>
    </location>
</feature>
<feature type="compositionally biased region" description="Acidic residues" evidence="12">
    <location>
        <begin position="439"/>
        <end position="469"/>
    </location>
</feature>
<dbReference type="AlphaFoldDB" id="A0AAX6Q3C0"/>
<evidence type="ECO:0000256" key="4">
    <source>
        <dbReference type="ARBA" id="ARBA00022692"/>
    </source>
</evidence>
<evidence type="ECO:0000256" key="12">
    <source>
        <dbReference type="SAM" id="MobiDB-lite"/>
    </source>
</evidence>
<evidence type="ECO:0000259" key="14">
    <source>
        <dbReference type="SMART" id="SM00014"/>
    </source>
</evidence>
<evidence type="ECO:0000256" key="2">
    <source>
        <dbReference type="ARBA" id="ARBA00008816"/>
    </source>
</evidence>
<evidence type="ECO:0000256" key="13">
    <source>
        <dbReference type="SAM" id="Phobius"/>
    </source>
</evidence>
<dbReference type="FunFam" id="1.20.144.10:FF:000014">
    <property type="entry name" value="Phospholipid phosphatase-related protein type 3"/>
    <property type="match status" value="1"/>
</dbReference>
<dbReference type="Proteomes" id="UP000694906">
    <property type="component" value="Unplaced"/>
</dbReference>
<feature type="compositionally biased region" description="Polar residues" evidence="12">
    <location>
        <begin position="314"/>
        <end position="323"/>
    </location>
</feature>
<dbReference type="InterPro" id="IPR043216">
    <property type="entry name" value="PAP-like"/>
</dbReference>
<feature type="transmembrane region" description="Helical" evidence="13">
    <location>
        <begin position="208"/>
        <end position="226"/>
    </location>
</feature>
<keyword evidence="7" id="KW-0325">Glycoprotein</keyword>
<dbReference type="Gene3D" id="1.20.144.10">
    <property type="entry name" value="Phosphatidic acid phosphatase type 2/haloperoxidase"/>
    <property type="match status" value="1"/>
</dbReference>
<dbReference type="GO" id="GO:0007165">
    <property type="term" value="P:signal transduction"/>
    <property type="evidence" value="ECO:0007669"/>
    <property type="project" value="TreeGrafter"/>
</dbReference>